<organism evidence="1 2">
    <name type="scientific">Oryza meyeriana var. granulata</name>
    <dbReference type="NCBI Taxonomy" id="110450"/>
    <lineage>
        <taxon>Eukaryota</taxon>
        <taxon>Viridiplantae</taxon>
        <taxon>Streptophyta</taxon>
        <taxon>Embryophyta</taxon>
        <taxon>Tracheophyta</taxon>
        <taxon>Spermatophyta</taxon>
        <taxon>Magnoliopsida</taxon>
        <taxon>Liliopsida</taxon>
        <taxon>Poales</taxon>
        <taxon>Poaceae</taxon>
        <taxon>BOP clade</taxon>
        <taxon>Oryzoideae</taxon>
        <taxon>Oryzeae</taxon>
        <taxon>Oryzinae</taxon>
        <taxon>Oryza</taxon>
        <taxon>Oryza meyeriana</taxon>
    </lineage>
</organism>
<evidence type="ECO:0000313" key="2">
    <source>
        <dbReference type="Proteomes" id="UP000479710"/>
    </source>
</evidence>
<proteinExistence type="predicted"/>
<comment type="caution">
    <text evidence="1">The sequence shown here is derived from an EMBL/GenBank/DDBJ whole genome shotgun (WGS) entry which is preliminary data.</text>
</comment>
<dbReference type="EMBL" id="SPHZ02000006">
    <property type="protein sequence ID" value="KAF0915627.1"/>
    <property type="molecule type" value="Genomic_DNA"/>
</dbReference>
<sequence>MRQAEQEGWETKDDGGPWLRVKASWQDCWLKVAALTHWLHENAAVACASAEKVRNDFFLGGAGLAKSTDGVGRVG</sequence>
<keyword evidence="2" id="KW-1185">Reference proteome</keyword>
<protein>
    <submittedName>
        <fullName evidence="1">Uncharacterized protein</fullName>
    </submittedName>
</protein>
<dbReference type="Proteomes" id="UP000479710">
    <property type="component" value="Unassembled WGS sequence"/>
</dbReference>
<name>A0A6G1DT07_9ORYZ</name>
<accession>A0A6G1DT07</accession>
<reference evidence="1 2" key="1">
    <citation type="submission" date="2019-11" db="EMBL/GenBank/DDBJ databases">
        <title>Whole genome sequence of Oryza granulata.</title>
        <authorList>
            <person name="Li W."/>
        </authorList>
    </citation>
    <scope>NUCLEOTIDE SEQUENCE [LARGE SCALE GENOMIC DNA]</scope>
    <source>
        <strain evidence="2">cv. Menghai</strain>
        <tissue evidence="1">Leaf</tissue>
    </source>
</reference>
<evidence type="ECO:0000313" key="1">
    <source>
        <dbReference type="EMBL" id="KAF0915627.1"/>
    </source>
</evidence>
<gene>
    <name evidence="1" type="ORF">E2562_037540</name>
</gene>
<dbReference type="AlphaFoldDB" id="A0A6G1DT07"/>